<dbReference type="PRINTS" id="PR01345">
    <property type="entry name" value="CERVTRCPTASE"/>
</dbReference>
<evidence type="ECO:0000313" key="2">
    <source>
        <dbReference type="Proteomes" id="UP000024635"/>
    </source>
</evidence>
<dbReference type="AlphaFoldDB" id="A0A016VQ21"/>
<evidence type="ECO:0008006" key="3">
    <source>
        <dbReference type="Google" id="ProtNLM"/>
    </source>
</evidence>
<dbReference type="EMBL" id="JARK01001342">
    <property type="protein sequence ID" value="EYC29669.1"/>
    <property type="molecule type" value="Genomic_DNA"/>
</dbReference>
<protein>
    <recommendedName>
        <fullName evidence="3">Reverse transcriptase domain-containing protein</fullName>
    </recommendedName>
</protein>
<sequence>MAMHSARIIWQFCRRDSADHVTLQSAIDAIYDWSAEWKLPLSITKTKLFHLGRSNSKYTYFLDGKELNNTDTICDLGFTLNTKLNFDEHCNLIAKKAERTLNNIFKSLSTNSANHLLLAYKSYVRPILEYGTTVFNPKSKNTVMRLESVQNSFTRKLWIRLHGYNYANIPSASVRNRTFKIPSLATRRIKRDLVMIYKIICGKNHLSVDKFFRLSPSCTRGGPFKIEFSTAKNSLRSNFFTQRAGSIFLRFSKKCALPCSLNQYKRQIDKYLRDSTY</sequence>
<dbReference type="Proteomes" id="UP000024635">
    <property type="component" value="Unassembled WGS sequence"/>
</dbReference>
<accession>A0A016VQ21</accession>
<dbReference type="STRING" id="53326.A0A016VQ21"/>
<reference evidence="2" key="1">
    <citation type="journal article" date="2015" name="Nat. Genet.">
        <title>The genome and transcriptome of the zoonotic hookworm Ancylostoma ceylanicum identify infection-specific gene families.</title>
        <authorList>
            <person name="Schwarz E.M."/>
            <person name="Hu Y."/>
            <person name="Antoshechkin I."/>
            <person name="Miller M.M."/>
            <person name="Sternberg P.W."/>
            <person name="Aroian R.V."/>
        </authorList>
    </citation>
    <scope>NUCLEOTIDE SEQUENCE</scope>
    <source>
        <strain evidence="2">HY135</strain>
    </source>
</reference>
<name>A0A016VQ21_9BILA</name>
<gene>
    <name evidence="1" type="primary">Acey_s0006.g3113</name>
    <name evidence="1" type="ORF">Y032_0006g3113</name>
</gene>
<dbReference type="OrthoDB" id="5872222at2759"/>
<evidence type="ECO:0000313" key="1">
    <source>
        <dbReference type="EMBL" id="EYC29669.1"/>
    </source>
</evidence>
<organism evidence="1 2">
    <name type="scientific">Ancylostoma ceylanicum</name>
    <dbReference type="NCBI Taxonomy" id="53326"/>
    <lineage>
        <taxon>Eukaryota</taxon>
        <taxon>Metazoa</taxon>
        <taxon>Ecdysozoa</taxon>
        <taxon>Nematoda</taxon>
        <taxon>Chromadorea</taxon>
        <taxon>Rhabditida</taxon>
        <taxon>Rhabditina</taxon>
        <taxon>Rhabditomorpha</taxon>
        <taxon>Strongyloidea</taxon>
        <taxon>Ancylostomatidae</taxon>
        <taxon>Ancylostomatinae</taxon>
        <taxon>Ancylostoma</taxon>
    </lineage>
</organism>
<keyword evidence="2" id="KW-1185">Reference proteome</keyword>
<comment type="caution">
    <text evidence="1">The sequence shown here is derived from an EMBL/GenBank/DDBJ whole genome shotgun (WGS) entry which is preliminary data.</text>
</comment>
<proteinExistence type="predicted"/>
<dbReference type="PANTHER" id="PTHR33332">
    <property type="entry name" value="REVERSE TRANSCRIPTASE DOMAIN-CONTAINING PROTEIN"/>
    <property type="match status" value="1"/>
</dbReference>